<keyword evidence="1" id="KW-0732">Signal</keyword>
<comment type="caution">
    <text evidence="3">The sequence shown here is derived from an EMBL/GenBank/DDBJ whole genome shotgun (WGS) entry which is preliminary data.</text>
</comment>
<dbReference type="PANTHER" id="PTHR34606">
    <property type="entry name" value="BON DOMAIN-CONTAINING PROTEIN"/>
    <property type="match status" value="1"/>
</dbReference>
<dbReference type="EMBL" id="MLJW01000398">
    <property type="protein sequence ID" value="OIQ87899.1"/>
    <property type="molecule type" value="Genomic_DNA"/>
</dbReference>
<feature type="domain" description="BON" evidence="2">
    <location>
        <begin position="78"/>
        <end position="146"/>
    </location>
</feature>
<protein>
    <submittedName>
        <fullName evidence="3">Periplasmic protein</fullName>
    </submittedName>
</protein>
<dbReference type="InterPro" id="IPR007055">
    <property type="entry name" value="BON_dom"/>
</dbReference>
<gene>
    <name evidence="3" type="ORF">GALL_302300</name>
</gene>
<feature type="domain" description="BON" evidence="2">
    <location>
        <begin position="3"/>
        <end position="71"/>
    </location>
</feature>
<feature type="domain" description="BON" evidence="2">
    <location>
        <begin position="149"/>
        <end position="216"/>
    </location>
</feature>
<accession>A0A1J5RE33</accession>
<organism evidence="3">
    <name type="scientific">mine drainage metagenome</name>
    <dbReference type="NCBI Taxonomy" id="410659"/>
    <lineage>
        <taxon>unclassified sequences</taxon>
        <taxon>metagenomes</taxon>
        <taxon>ecological metagenomes</taxon>
    </lineage>
</organism>
<dbReference type="PANTHER" id="PTHR34606:SF4">
    <property type="entry name" value="OUTER MEMBRANE LIPOPROTEIN DOLP"/>
    <property type="match status" value="1"/>
</dbReference>
<name>A0A1J5RE33_9ZZZZ</name>
<dbReference type="Pfam" id="PF04972">
    <property type="entry name" value="BON"/>
    <property type="match status" value="3"/>
</dbReference>
<evidence type="ECO:0000256" key="1">
    <source>
        <dbReference type="ARBA" id="ARBA00022729"/>
    </source>
</evidence>
<dbReference type="Gene3D" id="3.30.1340.30">
    <property type="match status" value="3"/>
</dbReference>
<dbReference type="SMART" id="SM00749">
    <property type="entry name" value="BON"/>
    <property type="match status" value="3"/>
</dbReference>
<reference evidence="3" key="1">
    <citation type="submission" date="2016-10" db="EMBL/GenBank/DDBJ databases">
        <title>Sequence of Gallionella enrichment culture.</title>
        <authorList>
            <person name="Poehlein A."/>
            <person name="Muehling M."/>
            <person name="Daniel R."/>
        </authorList>
    </citation>
    <scope>NUCLEOTIDE SEQUENCE</scope>
</reference>
<dbReference type="AlphaFoldDB" id="A0A1J5RE33"/>
<sequence length="216" mass="23471">MKSDAKIKKDVSHELEWDPSIDAAAIGVEVQEGIVTLAGHVSRYSEKIAAEKATQRVAGIRGITIELDVVLPVGRERSDADIVNAVEHVLAWNNAFSPSSIQVMVENGFVTLSGSTDWEYQRQAAEQAIRHLHGVKGVRNEIQLSLKIVPSDIKVKIEAALQRRAHKEAAEITVRVEAGKITLGGKVHTFAECQAAIDAAWSAEGVTDVVNQMIYA</sequence>
<dbReference type="InterPro" id="IPR051686">
    <property type="entry name" value="Lipoprotein_DolP"/>
</dbReference>
<evidence type="ECO:0000259" key="2">
    <source>
        <dbReference type="PROSITE" id="PS50914"/>
    </source>
</evidence>
<dbReference type="InterPro" id="IPR014004">
    <property type="entry name" value="Transpt-assoc_nodulatn_dom_bac"/>
</dbReference>
<proteinExistence type="predicted"/>
<evidence type="ECO:0000313" key="3">
    <source>
        <dbReference type="EMBL" id="OIQ87899.1"/>
    </source>
</evidence>
<dbReference type="PROSITE" id="PS50914">
    <property type="entry name" value="BON"/>
    <property type="match status" value="3"/>
</dbReference>